<evidence type="ECO:0000256" key="1">
    <source>
        <dbReference type="SAM" id="MobiDB-lite"/>
    </source>
</evidence>
<feature type="non-terminal residue" evidence="2">
    <location>
        <position position="1"/>
    </location>
</feature>
<protein>
    <submittedName>
        <fullName evidence="2">Uncharacterized protein</fullName>
    </submittedName>
</protein>
<comment type="caution">
    <text evidence="2">The sequence shown here is derived from an EMBL/GenBank/DDBJ whole genome shotgun (WGS) entry which is preliminary data.</text>
</comment>
<sequence>IRHCSSSETLPQMLQNFAFAFISTRASARRRTSTGSAASRWNAIRWAPFGPTPGSRPSSSIRSWTTPSYTGTAEPDRPAATRLVATTQGAQVSPEPTGEGAQRLCREGVDLVLRVAVGGHDQVAE</sequence>
<organism evidence="2 3">
    <name type="scientific">Puccinia striiformis f. sp. tritici PST-78</name>
    <dbReference type="NCBI Taxonomy" id="1165861"/>
    <lineage>
        <taxon>Eukaryota</taxon>
        <taxon>Fungi</taxon>
        <taxon>Dikarya</taxon>
        <taxon>Basidiomycota</taxon>
        <taxon>Pucciniomycotina</taxon>
        <taxon>Pucciniomycetes</taxon>
        <taxon>Pucciniales</taxon>
        <taxon>Pucciniaceae</taxon>
        <taxon>Puccinia</taxon>
    </lineage>
</organism>
<proteinExistence type="predicted"/>
<feature type="compositionally biased region" description="Polar residues" evidence="1">
    <location>
        <begin position="55"/>
        <end position="71"/>
    </location>
</feature>
<accession>A0A0L0UIJ3</accession>
<keyword evidence="3" id="KW-1185">Reference proteome</keyword>
<gene>
    <name evidence="2" type="ORF">PSTG_19802</name>
</gene>
<reference evidence="3" key="1">
    <citation type="submission" date="2014-03" db="EMBL/GenBank/DDBJ databases">
        <title>The Genome Sequence of Puccinia striiformis f. sp. tritici PST-78.</title>
        <authorList>
            <consortium name="The Broad Institute Genome Sequencing Platform"/>
            <person name="Cuomo C."/>
            <person name="Hulbert S."/>
            <person name="Chen X."/>
            <person name="Walker B."/>
            <person name="Young S.K."/>
            <person name="Zeng Q."/>
            <person name="Gargeya S."/>
            <person name="Fitzgerald M."/>
            <person name="Haas B."/>
            <person name="Abouelleil A."/>
            <person name="Alvarado L."/>
            <person name="Arachchi H.M."/>
            <person name="Berlin A.M."/>
            <person name="Chapman S.B."/>
            <person name="Goldberg J."/>
            <person name="Griggs A."/>
            <person name="Gujja S."/>
            <person name="Hansen M."/>
            <person name="Howarth C."/>
            <person name="Imamovic A."/>
            <person name="Larimer J."/>
            <person name="McCowan C."/>
            <person name="Montmayeur A."/>
            <person name="Murphy C."/>
            <person name="Neiman D."/>
            <person name="Pearson M."/>
            <person name="Priest M."/>
            <person name="Roberts A."/>
            <person name="Saif S."/>
            <person name="Shea T."/>
            <person name="Sisk P."/>
            <person name="Sykes S."/>
            <person name="Wortman J."/>
            <person name="Nusbaum C."/>
            <person name="Birren B."/>
        </authorList>
    </citation>
    <scope>NUCLEOTIDE SEQUENCE [LARGE SCALE GENOMIC DNA]</scope>
    <source>
        <strain evidence="3">race PST-78</strain>
    </source>
</reference>
<dbReference type="Proteomes" id="UP000054564">
    <property type="component" value="Unassembled WGS sequence"/>
</dbReference>
<dbReference type="AlphaFoldDB" id="A0A0L0UIJ3"/>
<feature type="region of interest" description="Disordered" evidence="1">
    <location>
        <begin position="46"/>
        <end position="79"/>
    </location>
</feature>
<evidence type="ECO:0000313" key="3">
    <source>
        <dbReference type="Proteomes" id="UP000054564"/>
    </source>
</evidence>
<evidence type="ECO:0000313" key="2">
    <source>
        <dbReference type="EMBL" id="KNE86831.1"/>
    </source>
</evidence>
<feature type="non-terminal residue" evidence="2">
    <location>
        <position position="125"/>
    </location>
</feature>
<dbReference type="EMBL" id="AJIL01007911">
    <property type="protein sequence ID" value="KNE86831.1"/>
    <property type="molecule type" value="Genomic_DNA"/>
</dbReference>
<name>A0A0L0UIJ3_9BASI</name>